<dbReference type="Proteomes" id="UP001187192">
    <property type="component" value="Unassembled WGS sequence"/>
</dbReference>
<evidence type="ECO:0000256" key="1">
    <source>
        <dbReference type="SAM" id="MobiDB-lite"/>
    </source>
</evidence>
<sequence length="90" mass="9281">MMTSPAARTSGGALGTTCGCGSGSFSSPGGPMPAEASPYPSNGRGYNDDVAGGGLVEEPWVRLADADQEAFPPQEVQCHQKLHRTHPPLQ</sequence>
<dbReference type="EMBL" id="BTGU01017094">
    <property type="protein sequence ID" value="GMN73471.1"/>
    <property type="molecule type" value="Genomic_DNA"/>
</dbReference>
<evidence type="ECO:0000313" key="3">
    <source>
        <dbReference type="EMBL" id="GMN73471.1"/>
    </source>
</evidence>
<evidence type="ECO:0000313" key="4">
    <source>
        <dbReference type="Proteomes" id="UP001187192"/>
    </source>
</evidence>
<feature type="compositionally biased region" description="Gly residues" evidence="1">
    <location>
        <begin position="12"/>
        <end position="22"/>
    </location>
</feature>
<dbReference type="AlphaFoldDB" id="A0AA88EL20"/>
<evidence type="ECO:0000313" key="2">
    <source>
        <dbReference type="EMBL" id="GMN73461.1"/>
    </source>
</evidence>
<organism evidence="3 4">
    <name type="scientific">Ficus carica</name>
    <name type="common">Common fig</name>
    <dbReference type="NCBI Taxonomy" id="3494"/>
    <lineage>
        <taxon>Eukaryota</taxon>
        <taxon>Viridiplantae</taxon>
        <taxon>Streptophyta</taxon>
        <taxon>Embryophyta</taxon>
        <taxon>Tracheophyta</taxon>
        <taxon>Spermatophyta</taxon>
        <taxon>Magnoliopsida</taxon>
        <taxon>eudicotyledons</taxon>
        <taxon>Gunneridae</taxon>
        <taxon>Pentapetalae</taxon>
        <taxon>rosids</taxon>
        <taxon>fabids</taxon>
        <taxon>Rosales</taxon>
        <taxon>Moraceae</taxon>
        <taxon>Ficeae</taxon>
        <taxon>Ficus</taxon>
    </lineage>
</organism>
<reference evidence="3" key="1">
    <citation type="submission" date="2023-07" db="EMBL/GenBank/DDBJ databases">
        <title>draft genome sequence of fig (Ficus carica).</title>
        <authorList>
            <person name="Takahashi T."/>
            <person name="Nishimura K."/>
        </authorList>
    </citation>
    <scope>NUCLEOTIDE SEQUENCE</scope>
</reference>
<accession>A0AA88EL20</accession>
<dbReference type="EMBL" id="BTGU01017091">
    <property type="protein sequence ID" value="GMN73461.1"/>
    <property type="molecule type" value="Genomic_DNA"/>
</dbReference>
<proteinExistence type="predicted"/>
<comment type="caution">
    <text evidence="3">The sequence shown here is derived from an EMBL/GenBank/DDBJ whole genome shotgun (WGS) entry which is preliminary data.</text>
</comment>
<gene>
    <name evidence="2" type="ORF">TIFTF001_055342</name>
    <name evidence="3" type="ORF">TIFTF001_055345</name>
</gene>
<protein>
    <submittedName>
        <fullName evidence="3">Uncharacterized protein</fullName>
    </submittedName>
</protein>
<keyword evidence="4" id="KW-1185">Reference proteome</keyword>
<feature type="region of interest" description="Disordered" evidence="1">
    <location>
        <begin position="1"/>
        <end position="51"/>
    </location>
</feature>
<name>A0AA88EL20_FICCA</name>